<keyword evidence="4" id="KW-1185">Reference proteome</keyword>
<dbReference type="EMBL" id="CP078077">
    <property type="protein sequence ID" value="UPL13888.1"/>
    <property type="molecule type" value="Genomic_DNA"/>
</dbReference>
<evidence type="ECO:0000313" key="4">
    <source>
        <dbReference type="Proteomes" id="UP000831963"/>
    </source>
</evidence>
<dbReference type="Proteomes" id="UP000831963">
    <property type="component" value="Chromosome"/>
</dbReference>
<reference evidence="3 4" key="1">
    <citation type="submission" date="2021-06" db="EMBL/GenBank/DDBJ databases">
        <title>Genome-based taxonomic framework of Microbacterium strains isolated from marine environment, the description of four new species and reclassification of four preexisting species.</title>
        <authorList>
            <person name="Lee S.D."/>
            <person name="Kim S.-M."/>
            <person name="Byeon Y.-S."/>
            <person name="Yang H.L."/>
            <person name="Kim I.S."/>
        </authorList>
    </citation>
    <scope>NUCLEOTIDE SEQUENCE [LARGE SCALE GENOMIC DNA]</scope>
    <source>
        <strain evidence="3 4">SSW1-36</strain>
    </source>
</reference>
<sequence length="218" mass="22255">MPSMPLPRLAAALVVTAALLPLSGCIYAQIPADAPAAEDTTTPAPEETSTADGIPTTLSFDDGLSLPSTAYIQWGDGLLVDEGWEMASPDDGQGNWSYATVDGSCTAHFWQGTIGADMQVAGDDSATSDAVIAAVLGGSPEDITPNATTGAFSYQVGGNDAVENRQVVGQDTGRTWIVAARAFSEVGVGLYVIVDCTTGDPATVLAEIADTNSVVVTP</sequence>
<feature type="signal peptide" evidence="2">
    <location>
        <begin position="1"/>
        <end position="28"/>
    </location>
</feature>
<feature type="chain" id="PRO_5047469007" evidence="2">
    <location>
        <begin position="29"/>
        <end position="218"/>
    </location>
</feature>
<proteinExistence type="predicted"/>
<evidence type="ECO:0000256" key="2">
    <source>
        <dbReference type="SAM" id="SignalP"/>
    </source>
</evidence>
<accession>A0ABY4IRH7</accession>
<feature type="region of interest" description="Disordered" evidence="1">
    <location>
        <begin position="36"/>
        <end position="56"/>
    </location>
</feature>
<name>A0ABY4IRH7_9MICO</name>
<dbReference type="RefSeq" id="WP_247957058.1">
    <property type="nucleotide sequence ID" value="NZ_CP078077.1"/>
</dbReference>
<evidence type="ECO:0000256" key="1">
    <source>
        <dbReference type="SAM" id="MobiDB-lite"/>
    </source>
</evidence>
<keyword evidence="2" id="KW-0732">Signal</keyword>
<evidence type="ECO:0000313" key="3">
    <source>
        <dbReference type="EMBL" id="UPL13888.1"/>
    </source>
</evidence>
<organism evidence="3 4">
    <name type="scientific">Microbacterium galbinum</name>
    <dbReference type="NCBI Taxonomy" id="2851646"/>
    <lineage>
        <taxon>Bacteria</taxon>
        <taxon>Bacillati</taxon>
        <taxon>Actinomycetota</taxon>
        <taxon>Actinomycetes</taxon>
        <taxon>Micrococcales</taxon>
        <taxon>Microbacteriaceae</taxon>
        <taxon>Microbacterium</taxon>
    </lineage>
</organism>
<feature type="compositionally biased region" description="Low complexity" evidence="1">
    <location>
        <begin position="36"/>
        <end position="52"/>
    </location>
</feature>
<gene>
    <name evidence="3" type="ORF">KV396_05080</name>
</gene>
<protein>
    <submittedName>
        <fullName evidence="3">Uncharacterized protein</fullName>
    </submittedName>
</protein>